<dbReference type="RefSeq" id="XP_016666160.1">
    <property type="nucleotide sequence ID" value="XM_016810671.2"/>
</dbReference>
<gene>
    <name evidence="3" type="primary">LOC107886640</name>
</gene>
<evidence type="ECO:0000313" key="3">
    <source>
        <dbReference type="RefSeq" id="XP_016666160.1"/>
    </source>
</evidence>
<name>A0A1U8HJD1_GOSHI</name>
<sequence length="164" mass="18391">MENCDPRGPHTANLFVPNGNGQHDNAEPNFNSRLYGRATEVGRNAMGPHFGDDSLGCLYGNVASRPRRLSESIRCRPTDSRFVLGPSTNCVGVDRSWQTVPEAPWRTKPRAHVFSVDSSPYDSSQFVRKQVLMPRLGGYSSRVPKCFRFTGLCSVYRTSRHRKS</sequence>
<dbReference type="Proteomes" id="UP000818029">
    <property type="component" value="Chromosome A03"/>
</dbReference>
<dbReference type="PaxDb" id="3635-A0A1U8HJD1"/>
<feature type="region of interest" description="Disordered" evidence="1">
    <location>
        <begin position="1"/>
        <end position="26"/>
    </location>
</feature>
<protein>
    <submittedName>
        <fullName evidence="3">Uncharacterized protein isoform X1</fullName>
    </submittedName>
</protein>
<dbReference type="AlphaFoldDB" id="A0A1U8HJD1"/>
<dbReference type="KEGG" id="ghi:107886640"/>
<evidence type="ECO:0000313" key="2">
    <source>
        <dbReference type="Proteomes" id="UP000818029"/>
    </source>
</evidence>
<reference evidence="3" key="2">
    <citation type="submission" date="2025-08" db="UniProtKB">
        <authorList>
            <consortium name="RefSeq"/>
        </authorList>
    </citation>
    <scope>IDENTIFICATION</scope>
</reference>
<proteinExistence type="predicted"/>
<dbReference type="GeneID" id="107886640"/>
<evidence type="ECO:0000256" key="1">
    <source>
        <dbReference type="SAM" id="MobiDB-lite"/>
    </source>
</evidence>
<accession>A0A1U8HJD1</accession>
<reference evidence="2" key="1">
    <citation type="journal article" date="2020" name="Nat. Genet.">
        <title>Genomic diversifications of five Gossypium allopolyploid species and their impact on cotton improvement.</title>
        <authorList>
            <person name="Chen Z.J."/>
            <person name="Sreedasyam A."/>
            <person name="Ando A."/>
            <person name="Song Q."/>
            <person name="De Santiago L.M."/>
            <person name="Hulse-Kemp A.M."/>
            <person name="Ding M."/>
            <person name="Ye W."/>
            <person name="Kirkbride R.C."/>
            <person name="Jenkins J."/>
            <person name="Plott C."/>
            <person name="Lovell J."/>
            <person name="Lin Y.M."/>
            <person name="Vaughn R."/>
            <person name="Liu B."/>
            <person name="Simpson S."/>
            <person name="Scheffler B.E."/>
            <person name="Wen L."/>
            <person name="Saski C.A."/>
            <person name="Grover C.E."/>
            <person name="Hu G."/>
            <person name="Conover J.L."/>
            <person name="Carlson J.W."/>
            <person name="Shu S."/>
            <person name="Boston L.B."/>
            <person name="Williams M."/>
            <person name="Peterson D.G."/>
            <person name="McGee K."/>
            <person name="Jones D.C."/>
            <person name="Wendel J.F."/>
            <person name="Stelly D.M."/>
            <person name="Grimwood J."/>
            <person name="Schmutz J."/>
        </authorList>
    </citation>
    <scope>NUCLEOTIDE SEQUENCE [LARGE SCALE GENOMIC DNA]</scope>
    <source>
        <strain evidence="2">cv. TM-1</strain>
    </source>
</reference>
<organism evidence="2 3">
    <name type="scientific">Gossypium hirsutum</name>
    <name type="common">Upland cotton</name>
    <name type="synonym">Gossypium mexicanum</name>
    <dbReference type="NCBI Taxonomy" id="3635"/>
    <lineage>
        <taxon>Eukaryota</taxon>
        <taxon>Viridiplantae</taxon>
        <taxon>Streptophyta</taxon>
        <taxon>Embryophyta</taxon>
        <taxon>Tracheophyta</taxon>
        <taxon>Spermatophyta</taxon>
        <taxon>Magnoliopsida</taxon>
        <taxon>eudicotyledons</taxon>
        <taxon>Gunneridae</taxon>
        <taxon>Pentapetalae</taxon>
        <taxon>rosids</taxon>
        <taxon>malvids</taxon>
        <taxon>Malvales</taxon>
        <taxon>Malvaceae</taxon>
        <taxon>Malvoideae</taxon>
        <taxon>Gossypium</taxon>
    </lineage>
</organism>
<keyword evidence="2" id="KW-1185">Reference proteome</keyword>